<dbReference type="AlphaFoldDB" id="I3IGX5"/>
<protein>
    <submittedName>
        <fullName evidence="2">Uncharacterized protein</fullName>
    </submittedName>
</protein>
<reference evidence="2 3" key="1">
    <citation type="journal article" date="2012" name="FEBS Lett.">
        <title>Anammox organism KSU-1 expresses a NirK-type copper-containing nitrite reductase instead of a NirS-type with cytochrome cd1.</title>
        <authorList>
            <person name="Hira D."/>
            <person name="Toh H."/>
            <person name="Migita C.T."/>
            <person name="Okubo H."/>
            <person name="Nishiyama T."/>
            <person name="Hattori M."/>
            <person name="Furukawa K."/>
            <person name="Fujii T."/>
        </authorList>
    </citation>
    <scope>NUCLEOTIDE SEQUENCE [LARGE SCALE GENOMIC DNA]</scope>
</reference>
<evidence type="ECO:0000313" key="3">
    <source>
        <dbReference type="Proteomes" id="UP000002985"/>
    </source>
</evidence>
<accession>I3IGX5</accession>
<keyword evidence="1" id="KW-0175">Coiled coil</keyword>
<keyword evidence="3" id="KW-1185">Reference proteome</keyword>
<feature type="coiled-coil region" evidence="1">
    <location>
        <begin position="22"/>
        <end position="49"/>
    </location>
</feature>
<comment type="caution">
    <text evidence="2">The sequence shown here is derived from an EMBL/GenBank/DDBJ whole genome shotgun (WGS) entry which is preliminary data.</text>
</comment>
<dbReference type="Proteomes" id="UP000002985">
    <property type="component" value="Unassembled WGS sequence"/>
</dbReference>
<sequence>MPEAVLNSREFSVKFLIGTSDKKLVQNVYKENEKALEELENTRKQTLKLSTDMHHRFEFANLFTKGTPGQKLDEVLQSLNITLSDFMKNFKNSDQFMSFFQNIYTMDVFVTLIVARDREKPRKIELNDTKDLGFLCTAVPYCNAIITEEF</sequence>
<organism evidence="2 3">
    <name type="scientific">Candidatus Jettenia caeni</name>
    <dbReference type="NCBI Taxonomy" id="247490"/>
    <lineage>
        <taxon>Bacteria</taxon>
        <taxon>Pseudomonadati</taxon>
        <taxon>Planctomycetota</taxon>
        <taxon>Candidatus Brocadiia</taxon>
        <taxon>Candidatus Brocadiales</taxon>
        <taxon>Candidatus Brocadiaceae</taxon>
        <taxon>Candidatus Jettenia</taxon>
    </lineage>
</organism>
<evidence type="ECO:0000256" key="1">
    <source>
        <dbReference type="SAM" id="Coils"/>
    </source>
</evidence>
<gene>
    <name evidence="2" type="ORF">KSU1_B0113</name>
</gene>
<dbReference type="EMBL" id="BAFH01000002">
    <property type="protein sequence ID" value="GAB60970.1"/>
    <property type="molecule type" value="Genomic_DNA"/>
</dbReference>
<proteinExistence type="predicted"/>
<evidence type="ECO:0000313" key="2">
    <source>
        <dbReference type="EMBL" id="GAB60970.1"/>
    </source>
</evidence>
<name>I3IGX5_9BACT</name>